<feature type="domain" description="Transcription factor IIIC putative zinc-finger" evidence="1">
    <location>
        <begin position="510"/>
        <end position="579"/>
    </location>
</feature>
<dbReference type="EMBL" id="JBEVYD010000004">
    <property type="protein sequence ID" value="KAL3233627.1"/>
    <property type="molecule type" value="Genomic_DNA"/>
</dbReference>
<accession>A0ABR4NXL2</accession>
<dbReference type="InterPro" id="IPR015943">
    <property type="entry name" value="WD40/YVTN_repeat-like_dom_sf"/>
</dbReference>
<dbReference type="Gene3D" id="2.130.10.10">
    <property type="entry name" value="YVTN repeat-like/Quinoprotein amine dehydrogenase"/>
    <property type="match status" value="1"/>
</dbReference>
<evidence type="ECO:0000259" key="1">
    <source>
        <dbReference type="Pfam" id="PF12660"/>
    </source>
</evidence>
<protein>
    <submittedName>
        <fullName evidence="2">Transcription factor tau 60 kDa subunit</fullName>
    </submittedName>
</protein>
<gene>
    <name evidence="2" type="ORF">RNJ44_03667</name>
</gene>
<organism evidence="2 3">
    <name type="scientific">Nakaseomyces bracarensis</name>
    <dbReference type="NCBI Taxonomy" id="273131"/>
    <lineage>
        <taxon>Eukaryota</taxon>
        <taxon>Fungi</taxon>
        <taxon>Dikarya</taxon>
        <taxon>Ascomycota</taxon>
        <taxon>Saccharomycotina</taxon>
        <taxon>Saccharomycetes</taxon>
        <taxon>Saccharomycetales</taxon>
        <taxon>Saccharomycetaceae</taxon>
        <taxon>Nakaseomyces</taxon>
    </lineage>
</organism>
<evidence type="ECO:0000313" key="2">
    <source>
        <dbReference type="EMBL" id="KAL3233627.1"/>
    </source>
</evidence>
<dbReference type="Proteomes" id="UP001623330">
    <property type="component" value="Unassembled WGS sequence"/>
</dbReference>
<sequence length="587" mass="67418">MKLVRDLNVNRRDLNDWENGLEWSREGTLVLGTTPEITVAEPIYRRDIERNAKNMFQLRSCELPVEENALEFVQTGLNTLLNSDPASKVRATKPSSVHNLLACLTTNGNCIIFENQLLATNITPTEGTVESRTIHSVCWSPDDQYICLGNECGQLIIYSVHENEGSQRFTFNQERIIDTNIGPNNWITSIIWENCTIICSLLDNSVHRIENFEPAQELKGASRFKINDMKIIHNHLLISTTGTLHSINLSTMNVLQTAFNNYESFHIIPLHHARENNVSAVLISNRNSIKIIIKDTDIIVQDDDIVSPHLEKKVKKWCTLFNEYNKYEVSLFIYGISLSPDGYSVAILFSIDRISLKYRIVSENRFYITFIPLYQSWSLTKSALGLAWYQTYCIYECAAPENLQLNIKSELAQVDKSLPFKKYLDSLMDNEDIIKMQFSNFIQGQSDIRYILEAIYEFCTANKHSILNPLDRACISYISAILEREQPFEEEPFTIRGDHIEEHFSPQDVKDADIVISNENHTWKRCAITFLPLLTTKLKICPVTGRRIIDISNDKLNEYGWLTRTLLETYSSNSPYSGTPFTTTYKN</sequence>
<name>A0ABR4NXL2_9SACH</name>
<dbReference type="InterPro" id="IPR036322">
    <property type="entry name" value="WD40_repeat_dom_sf"/>
</dbReference>
<proteinExistence type="predicted"/>
<dbReference type="SUPFAM" id="SSF50978">
    <property type="entry name" value="WD40 repeat-like"/>
    <property type="match status" value="1"/>
</dbReference>
<comment type="caution">
    <text evidence="2">The sequence shown here is derived from an EMBL/GenBank/DDBJ whole genome shotgun (WGS) entry which is preliminary data.</text>
</comment>
<dbReference type="InterPro" id="IPR024764">
    <property type="entry name" value="TFIIIC_Znf"/>
</dbReference>
<dbReference type="Pfam" id="PF12660">
    <property type="entry name" value="zf-TFIIIC"/>
    <property type="match status" value="1"/>
</dbReference>
<keyword evidence="3" id="KW-1185">Reference proteome</keyword>
<reference evidence="2 3" key="1">
    <citation type="submission" date="2024-05" db="EMBL/GenBank/DDBJ databases">
        <title>Long read based assembly of the Candida bracarensis genome reveals expanded adhesin content.</title>
        <authorList>
            <person name="Marcet-Houben M."/>
            <person name="Ksiezopolska E."/>
            <person name="Gabaldon T."/>
        </authorList>
    </citation>
    <scope>NUCLEOTIDE SEQUENCE [LARGE SCALE GENOMIC DNA]</scope>
    <source>
        <strain evidence="2 3">CBM6</strain>
    </source>
</reference>
<evidence type="ECO:0000313" key="3">
    <source>
        <dbReference type="Proteomes" id="UP001623330"/>
    </source>
</evidence>